<dbReference type="Proteomes" id="UP000831701">
    <property type="component" value="Chromosome 17"/>
</dbReference>
<evidence type="ECO:0000313" key="1">
    <source>
        <dbReference type="EMBL" id="KAI3360328.1"/>
    </source>
</evidence>
<name>A0ACB8VYP3_9TELE</name>
<comment type="caution">
    <text evidence="1">The sequence shown here is derived from an EMBL/GenBank/DDBJ whole genome shotgun (WGS) entry which is preliminary data.</text>
</comment>
<dbReference type="EMBL" id="CM041547">
    <property type="protein sequence ID" value="KAI3360328.1"/>
    <property type="molecule type" value="Genomic_DNA"/>
</dbReference>
<sequence length="116" mass="12919">MPYVLDTRVKRGAELSTRSPPPGGESWIRWQEEEVGQTWQTQNVLFRGRLGTLSPSGPCSLPPLSTDGSSKLWTQGLWCLSWWRQPPNPVVDTTEVRDACQAEEGVLSGHVGLWDS</sequence>
<gene>
    <name evidence="1" type="ORF">L3Q82_014640</name>
</gene>
<proteinExistence type="predicted"/>
<organism evidence="1 2">
    <name type="scientific">Scortum barcoo</name>
    <name type="common">barcoo grunter</name>
    <dbReference type="NCBI Taxonomy" id="214431"/>
    <lineage>
        <taxon>Eukaryota</taxon>
        <taxon>Metazoa</taxon>
        <taxon>Chordata</taxon>
        <taxon>Craniata</taxon>
        <taxon>Vertebrata</taxon>
        <taxon>Euteleostomi</taxon>
        <taxon>Actinopterygii</taxon>
        <taxon>Neopterygii</taxon>
        <taxon>Teleostei</taxon>
        <taxon>Neoteleostei</taxon>
        <taxon>Acanthomorphata</taxon>
        <taxon>Eupercaria</taxon>
        <taxon>Centrarchiformes</taxon>
        <taxon>Terapontoidei</taxon>
        <taxon>Terapontidae</taxon>
        <taxon>Scortum</taxon>
    </lineage>
</organism>
<accession>A0ACB8VYP3</accession>
<protein>
    <submittedName>
        <fullName evidence="1">Uncharacterized protein</fullName>
    </submittedName>
</protein>
<evidence type="ECO:0000313" key="2">
    <source>
        <dbReference type="Proteomes" id="UP000831701"/>
    </source>
</evidence>
<reference evidence="1" key="1">
    <citation type="submission" date="2022-04" db="EMBL/GenBank/DDBJ databases">
        <title>Jade perch genome.</title>
        <authorList>
            <person name="Chao B."/>
        </authorList>
    </citation>
    <scope>NUCLEOTIDE SEQUENCE</scope>
    <source>
        <strain evidence="1">CB-2022</strain>
    </source>
</reference>
<keyword evidence="2" id="KW-1185">Reference proteome</keyword>